<comment type="caution">
    <text evidence="1">The sequence shown here is derived from an EMBL/GenBank/DDBJ whole genome shotgun (WGS) entry which is preliminary data.</text>
</comment>
<protein>
    <submittedName>
        <fullName evidence="1">Uncharacterized protein</fullName>
    </submittedName>
</protein>
<evidence type="ECO:0000313" key="1">
    <source>
        <dbReference type="EMBL" id="GFU34831.1"/>
    </source>
</evidence>
<proteinExistence type="predicted"/>
<keyword evidence="2" id="KW-1185">Reference proteome</keyword>
<evidence type="ECO:0000313" key="2">
    <source>
        <dbReference type="Proteomes" id="UP000887013"/>
    </source>
</evidence>
<reference evidence="1" key="1">
    <citation type="submission" date="2020-08" db="EMBL/GenBank/DDBJ databases">
        <title>Multicomponent nature underlies the extraordinary mechanical properties of spider dragline silk.</title>
        <authorList>
            <person name="Kono N."/>
            <person name="Nakamura H."/>
            <person name="Mori M."/>
            <person name="Yoshida Y."/>
            <person name="Ohtoshi R."/>
            <person name="Malay A.D."/>
            <person name="Moran D.A.P."/>
            <person name="Tomita M."/>
            <person name="Numata K."/>
            <person name="Arakawa K."/>
        </authorList>
    </citation>
    <scope>NUCLEOTIDE SEQUENCE</scope>
</reference>
<dbReference type="AlphaFoldDB" id="A0A8X6UNS3"/>
<organism evidence="1 2">
    <name type="scientific">Nephila pilipes</name>
    <name type="common">Giant wood spider</name>
    <name type="synonym">Nephila maculata</name>
    <dbReference type="NCBI Taxonomy" id="299642"/>
    <lineage>
        <taxon>Eukaryota</taxon>
        <taxon>Metazoa</taxon>
        <taxon>Ecdysozoa</taxon>
        <taxon>Arthropoda</taxon>
        <taxon>Chelicerata</taxon>
        <taxon>Arachnida</taxon>
        <taxon>Araneae</taxon>
        <taxon>Araneomorphae</taxon>
        <taxon>Entelegynae</taxon>
        <taxon>Araneoidea</taxon>
        <taxon>Nephilidae</taxon>
        <taxon>Nephila</taxon>
    </lineage>
</organism>
<name>A0A8X6UNS3_NEPPI</name>
<dbReference type="Proteomes" id="UP000887013">
    <property type="component" value="Unassembled WGS sequence"/>
</dbReference>
<sequence>MSGRAKNGEVKHVHHKSYFNLFRPLKKCLEVQHFETNVEIQQTILMRLHYLDSDFYEDIETLGIPMEQMLRQQWRLLGK</sequence>
<gene>
    <name evidence="1" type="ORF">NPIL_628341</name>
</gene>
<accession>A0A8X6UNS3</accession>
<dbReference type="EMBL" id="BMAW01130367">
    <property type="protein sequence ID" value="GFU34831.1"/>
    <property type="molecule type" value="Genomic_DNA"/>
</dbReference>